<dbReference type="GO" id="GO:0005524">
    <property type="term" value="F:ATP binding"/>
    <property type="evidence" value="ECO:0007669"/>
    <property type="project" value="UniProtKB-KW"/>
</dbReference>
<keyword evidence="10" id="KW-0812">Transmembrane</keyword>
<feature type="region of interest" description="Disordered" evidence="9">
    <location>
        <begin position="273"/>
        <end position="328"/>
    </location>
</feature>
<feature type="domain" description="Histidine kinase/HSP90-like ATPase" evidence="11">
    <location>
        <begin position="346"/>
        <end position="433"/>
    </location>
</feature>
<evidence type="ECO:0000256" key="4">
    <source>
        <dbReference type="ARBA" id="ARBA00022679"/>
    </source>
</evidence>
<evidence type="ECO:0000256" key="3">
    <source>
        <dbReference type="ARBA" id="ARBA00022553"/>
    </source>
</evidence>
<dbReference type="InterPro" id="IPR036890">
    <property type="entry name" value="HATPase_C_sf"/>
</dbReference>
<protein>
    <recommendedName>
        <fullName evidence="2">histidine kinase</fullName>
        <ecNumber evidence="2">2.7.13.3</ecNumber>
    </recommendedName>
</protein>
<dbReference type="EMBL" id="AP023355">
    <property type="protein sequence ID" value="BCJ37629.1"/>
    <property type="molecule type" value="Genomic_DNA"/>
</dbReference>
<evidence type="ECO:0000313" key="13">
    <source>
        <dbReference type="EMBL" id="BCJ37629.1"/>
    </source>
</evidence>
<evidence type="ECO:0000313" key="14">
    <source>
        <dbReference type="Proteomes" id="UP000611640"/>
    </source>
</evidence>
<keyword evidence="10" id="KW-1133">Transmembrane helix</keyword>
<keyword evidence="8" id="KW-0902">Two-component regulatory system</keyword>
<evidence type="ECO:0000259" key="11">
    <source>
        <dbReference type="Pfam" id="PF02518"/>
    </source>
</evidence>
<keyword evidence="6" id="KW-0418">Kinase</keyword>
<feature type="compositionally biased region" description="Low complexity" evidence="9">
    <location>
        <begin position="294"/>
        <end position="321"/>
    </location>
</feature>
<evidence type="ECO:0000256" key="7">
    <source>
        <dbReference type="ARBA" id="ARBA00022840"/>
    </source>
</evidence>
<keyword evidence="14" id="KW-1185">Reference proteome</keyword>
<dbReference type="PANTHER" id="PTHR24421">
    <property type="entry name" value="NITRATE/NITRITE SENSOR PROTEIN NARX-RELATED"/>
    <property type="match status" value="1"/>
</dbReference>
<evidence type="ECO:0000256" key="9">
    <source>
        <dbReference type="SAM" id="MobiDB-lite"/>
    </source>
</evidence>
<evidence type="ECO:0000256" key="10">
    <source>
        <dbReference type="SAM" id="Phobius"/>
    </source>
</evidence>
<dbReference type="KEGG" id="atl:Athai_51320"/>
<evidence type="ECO:0000259" key="12">
    <source>
        <dbReference type="Pfam" id="PF07730"/>
    </source>
</evidence>
<dbReference type="PANTHER" id="PTHR24421:SF10">
    <property type="entry name" value="NITRATE_NITRITE SENSOR PROTEIN NARQ"/>
    <property type="match status" value="1"/>
</dbReference>
<keyword evidence="7" id="KW-0067">ATP-binding</keyword>
<dbReference type="GO" id="GO:0016020">
    <property type="term" value="C:membrane"/>
    <property type="evidence" value="ECO:0007669"/>
    <property type="project" value="InterPro"/>
</dbReference>
<dbReference type="InterPro" id="IPR050482">
    <property type="entry name" value="Sensor_HK_TwoCompSys"/>
</dbReference>
<feature type="transmembrane region" description="Helical" evidence="10">
    <location>
        <begin position="99"/>
        <end position="115"/>
    </location>
</feature>
<reference evidence="13 14" key="1">
    <citation type="submission" date="2020-08" db="EMBL/GenBank/DDBJ databases">
        <title>Whole genome shotgun sequence of Actinocatenispora thailandica NBRC 105041.</title>
        <authorList>
            <person name="Komaki H."/>
            <person name="Tamura T."/>
        </authorList>
    </citation>
    <scope>NUCLEOTIDE SEQUENCE [LARGE SCALE GENOMIC DNA]</scope>
    <source>
        <strain evidence="13 14">NBRC 105041</strain>
    </source>
</reference>
<dbReference type="InterPro" id="IPR003594">
    <property type="entry name" value="HATPase_dom"/>
</dbReference>
<dbReference type="SUPFAM" id="SSF55874">
    <property type="entry name" value="ATPase domain of HSP90 chaperone/DNA topoisomerase II/histidine kinase"/>
    <property type="match status" value="1"/>
</dbReference>
<feature type="transmembrane region" description="Helical" evidence="10">
    <location>
        <begin position="122"/>
        <end position="139"/>
    </location>
</feature>
<dbReference type="InterPro" id="IPR011712">
    <property type="entry name" value="Sig_transdc_His_kin_sub3_dim/P"/>
</dbReference>
<accession>A0A7R7DTN1</accession>
<evidence type="ECO:0000256" key="1">
    <source>
        <dbReference type="ARBA" id="ARBA00000085"/>
    </source>
</evidence>
<dbReference type="Proteomes" id="UP000611640">
    <property type="component" value="Chromosome"/>
</dbReference>
<dbReference type="Pfam" id="PF07730">
    <property type="entry name" value="HisKA_3"/>
    <property type="match status" value="1"/>
</dbReference>
<dbReference type="Pfam" id="PF02518">
    <property type="entry name" value="HATPase_c"/>
    <property type="match status" value="1"/>
</dbReference>
<gene>
    <name evidence="13" type="ORF">Athai_51320</name>
</gene>
<feature type="transmembrane region" description="Helical" evidence="10">
    <location>
        <begin position="50"/>
        <end position="69"/>
    </location>
</feature>
<feature type="compositionally biased region" description="Pro residues" evidence="9">
    <location>
        <begin position="277"/>
        <end position="293"/>
    </location>
</feature>
<evidence type="ECO:0000256" key="2">
    <source>
        <dbReference type="ARBA" id="ARBA00012438"/>
    </source>
</evidence>
<feature type="domain" description="Signal transduction histidine kinase subgroup 3 dimerisation and phosphoacceptor" evidence="12">
    <location>
        <begin position="193"/>
        <end position="259"/>
    </location>
</feature>
<evidence type="ECO:0000256" key="5">
    <source>
        <dbReference type="ARBA" id="ARBA00022741"/>
    </source>
</evidence>
<dbReference type="CDD" id="cd16917">
    <property type="entry name" value="HATPase_UhpB-NarQ-NarX-like"/>
    <property type="match status" value="1"/>
</dbReference>
<dbReference type="AlphaFoldDB" id="A0A7R7DTN1"/>
<dbReference type="GO" id="GO:0046983">
    <property type="term" value="F:protein dimerization activity"/>
    <property type="evidence" value="ECO:0007669"/>
    <property type="project" value="InterPro"/>
</dbReference>
<keyword evidence="3" id="KW-0597">Phosphoprotein</keyword>
<dbReference type="Gene3D" id="1.20.5.1930">
    <property type="match status" value="1"/>
</dbReference>
<keyword evidence="5" id="KW-0547">Nucleotide-binding</keyword>
<keyword evidence="4" id="KW-0808">Transferase</keyword>
<evidence type="ECO:0000256" key="8">
    <source>
        <dbReference type="ARBA" id="ARBA00023012"/>
    </source>
</evidence>
<dbReference type="GO" id="GO:0000155">
    <property type="term" value="F:phosphorelay sensor kinase activity"/>
    <property type="evidence" value="ECO:0007669"/>
    <property type="project" value="InterPro"/>
</dbReference>
<comment type="catalytic activity">
    <reaction evidence="1">
        <text>ATP + protein L-histidine = ADP + protein N-phospho-L-histidine.</text>
        <dbReference type="EC" id="2.7.13.3"/>
    </reaction>
</comment>
<name>A0A7R7DTN1_9ACTN</name>
<feature type="transmembrane region" description="Helical" evidence="10">
    <location>
        <begin position="26"/>
        <end position="44"/>
    </location>
</feature>
<proteinExistence type="predicted"/>
<dbReference type="Gene3D" id="3.30.565.10">
    <property type="entry name" value="Histidine kinase-like ATPase, C-terminal domain"/>
    <property type="match status" value="1"/>
</dbReference>
<evidence type="ECO:0000256" key="6">
    <source>
        <dbReference type="ARBA" id="ARBA00022777"/>
    </source>
</evidence>
<keyword evidence="10" id="KW-0472">Membrane</keyword>
<dbReference type="EC" id="2.7.13.3" evidence="2"/>
<sequence length="435" mass="45657">MQPIWWGRPEDGPVTWDLLVRRGIRLAVLVFMAAAVFFVEVRHWSPARGVPALVLLGLSVVGMLLLWPMRRSEHRYVPVILLTTAALTVTLGILTPETIGGLFLFLPVSVVAIRWRIDASAAVLVGIVVAYVGGTWLVWQQWPDWWLLGGLAGSYLGGLLDHAHQDRVRQSAELVVQEQRAQVAEARSATLAERSRIAREIHDVLAHSLAALAVQLEAADALLGAGREGEAREVVRTSRRLAREGLAETKQAVLALREGASAPLPESLSALLATTAPRPPGPVPAASTPPAPVPADSVPAGSGPAPAAGAPVATAPAPADGEGTGWDPRLRVDGAVREVPEEASFALYRIAQEALTNATKHAAGAAVRMVLAYTDDQVALTVRNGPAPDGAPTSLAAAGGGYGLTGMRERLEPLGGSLDAGPLDGGWQVAARIPV</sequence>
<organism evidence="13 14">
    <name type="scientific">Actinocatenispora thailandica</name>
    <dbReference type="NCBI Taxonomy" id="227318"/>
    <lineage>
        <taxon>Bacteria</taxon>
        <taxon>Bacillati</taxon>
        <taxon>Actinomycetota</taxon>
        <taxon>Actinomycetes</taxon>
        <taxon>Micromonosporales</taxon>
        <taxon>Micromonosporaceae</taxon>
        <taxon>Actinocatenispora</taxon>
    </lineage>
</organism>